<dbReference type="PANTHER" id="PTHR11360:SF284">
    <property type="entry name" value="EG:103B4.3 PROTEIN-RELATED"/>
    <property type="match status" value="1"/>
</dbReference>
<reference evidence="5 6" key="1">
    <citation type="submission" date="2016-07" db="EMBL/GenBank/DDBJ databases">
        <title>Pervasive Adenine N6-methylation of Active Genes in Fungi.</title>
        <authorList>
            <consortium name="DOE Joint Genome Institute"/>
            <person name="Mondo S.J."/>
            <person name="Dannebaum R.O."/>
            <person name="Kuo R.C."/>
            <person name="Labutti K."/>
            <person name="Haridas S."/>
            <person name="Kuo A."/>
            <person name="Salamov A."/>
            <person name="Ahrendt S.R."/>
            <person name="Lipzen A."/>
            <person name="Sullivan W."/>
            <person name="Andreopoulos W.B."/>
            <person name="Clum A."/>
            <person name="Lindquist E."/>
            <person name="Daum C."/>
            <person name="Ramamoorthy G.K."/>
            <person name="Gryganskyi A."/>
            <person name="Culley D."/>
            <person name="Magnuson J.K."/>
            <person name="James T.Y."/>
            <person name="O'Malley M.A."/>
            <person name="Stajich J.E."/>
            <person name="Spatafora J.W."/>
            <person name="Visel A."/>
            <person name="Grigoriev I.V."/>
        </authorList>
    </citation>
    <scope>NUCLEOTIDE SEQUENCE [LARGE SCALE GENOMIC DNA]</scope>
    <source>
        <strain evidence="5 6">ATCC 12442</strain>
    </source>
</reference>
<evidence type="ECO:0000256" key="2">
    <source>
        <dbReference type="ARBA" id="ARBA00006727"/>
    </source>
</evidence>
<dbReference type="AlphaFoldDB" id="A0A1Y1VWQ7"/>
<evidence type="ECO:0000256" key="1">
    <source>
        <dbReference type="ARBA" id="ARBA00004141"/>
    </source>
</evidence>
<feature type="transmembrane region" description="Helical" evidence="4">
    <location>
        <begin position="357"/>
        <end position="380"/>
    </location>
</feature>
<feature type="transmembrane region" description="Helical" evidence="4">
    <location>
        <begin position="192"/>
        <end position="212"/>
    </location>
</feature>
<feature type="transmembrane region" description="Helical" evidence="4">
    <location>
        <begin position="63"/>
        <end position="85"/>
    </location>
</feature>
<evidence type="ECO:0000313" key="6">
    <source>
        <dbReference type="Proteomes" id="UP000193922"/>
    </source>
</evidence>
<organism evidence="5 6">
    <name type="scientific">Linderina pennispora</name>
    <dbReference type="NCBI Taxonomy" id="61395"/>
    <lineage>
        <taxon>Eukaryota</taxon>
        <taxon>Fungi</taxon>
        <taxon>Fungi incertae sedis</taxon>
        <taxon>Zoopagomycota</taxon>
        <taxon>Kickxellomycotina</taxon>
        <taxon>Kickxellomycetes</taxon>
        <taxon>Kickxellales</taxon>
        <taxon>Kickxellaceae</taxon>
        <taxon>Linderina</taxon>
    </lineage>
</organism>
<dbReference type="SUPFAM" id="SSF103473">
    <property type="entry name" value="MFS general substrate transporter"/>
    <property type="match status" value="1"/>
</dbReference>
<comment type="similarity">
    <text evidence="2">Belongs to the major facilitator superfamily. Monocarboxylate porter (TC 2.A.1.13) family.</text>
</comment>
<dbReference type="OrthoDB" id="6509908at2759"/>
<dbReference type="GeneID" id="63801496"/>
<dbReference type="InterPro" id="IPR036259">
    <property type="entry name" value="MFS_trans_sf"/>
</dbReference>
<gene>
    <name evidence="5" type="ORF">DL89DRAFT_227322</name>
</gene>
<feature type="transmembrane region" description="Helical" evidence="4">
    <location>
        <begin position="392"/>
        <end position="415"/>
    </location>
</feature>
<dbReference type="Pfam" id="PF07690">
    <property type="entry name" value="MFS_1"/>
    <property type="match status" value="1"/>
</dbReference>
<dbReference type="GO" id="GO:0016020">
    <property type="term" value="C:membrane"/>
    <property type="evidence" value="ECO:0007669"/>
    <property type="project" value="UniProtKB-SubCell"/>
</dbReference>
<proteinExistence type="inferred from homology"/>
<protein>
    <submittedName>
        <fullName evidence="5">MFS general substrate transporter</fullName>
    </submittedName>
</protein>
<name>A0A1Y1VWQ7_9FUNG</name>
<keyword evidence="4" id="KW-1133">Transmembrane helix</keyword>
<accession>A0A1Y1VWQ7</accession>
<comment type="caution">
    <text evidence="5">The sequence shown here is derived from an EMBL/GenBank/DDBJ whole genome shotgun (WGS) entry which is preliminary data.</text>
</comment>
<feature type="transmembrane region" description="Helical" evidence="4">
    <location>
        <begin position="105"/>
        <end position="127"/>
    </location>
</feature>
<evidence type="ECO:0000313" key="5">
    <source>
        <dbReference type="EMBL" id="ORX65729.1"/>
    </source>
</evidence>
<feature type="transmembrane region" description="Helical" evidence="4">
    <location>
        <begin position="134"/>
        <end position="152"/>
    </location>
</feature>
<evidence type="ECO:0000256" key="4">
    <source>
        <dbReference type="SAM" id="Phobius"/>
    </source>
</evidence>
<comment type="subcellular location">
    <subcellularLocation>
        <location evidence="1">Membrane</location>
        <topology evidence="1">Multi-pass membrane protein</topology>
    </subcellularLocation>
</comment>
<dbReference type="EMBL" id="MCFD01000022">
    <property type="protein sequence ID" value="ORX65729.1"/>
    <property type="molecule type" value="Genomic_DNA"/>
</dbReference>
<dbReference type="CDD" id="cd17352">
    <property type="entry name" value="MFS_MCT_SLC16"/>
    <property type="match status" value="1"/>
</dbReference>
<keyword evidence="6" id="KW-1185">Reference proteome</keyword>
<dbReference type="InterPro" id="IPR050327">
    <property type="entry name" value="Proton-linked_MCT"/>
</dbReference>
<feature type="transmembrane region" description="Helical" evidence="4">
    <location>
        <begin position="265"/>
        <end position="282"/>
    </location>
</feature>
<keyword evidence="4" id="KW-0812">Transmembrane</keyword>
<feature type="transmembrane region" description="Helical" evidence="4">
    <location>
        <begin position="158"/>
        <end position="180"/>
    </location>
</feature>
<feature type="compositionally biased region" description="Basic and acidic residues" evidence="3">
    <location>
        <begin position="13"/>
        <end position="32"/>
    </location>
</feature>
<keyword evidence="4" id="KW-0472">Membrane</keyword>
<dbReference type="Gene3D" id="1.20.1250.20">
    <property type="entry name" value="MFS general substrate transporter like domains"/>
    <property type="match status" value="2"/>
</dbReference>
<feature type="transmembrane region" description="Helical" evidence="4">
    <location>
        <begin position="302"/>
        <end position="321"/>
    </location>
</feature>
<dbReference type="Proteomes" id="UP000193922">
    <property type="component" value="Unassembled WGS sequence"/>
</dbReference>
<feature type="region of interest" description="Disordered" evidence="3">
    <location>
        <begin position="1"/>
        <end position="51"/>
    </location>
</feature>
<feature type="transmembrane region" description="Helical" evidence="4">
    <location>
        <begin position="333"/>
        <end position="351"/>
    </location>
</feature>
<dbReference type="InterPro" id="IPR011701">
    <property type="entry name" value="MFS"/>
</dbReference>
<feature type="transmembrane region" description="Helical" evidence="4">
    <location>
        <begin position="224"/>
        <end position="244"/>
    </location>
</feature>
<sequence>MSTVSSRSPYTDKVSEYSEDGRDNTADEKGSIRESPSSIDVSQPPPRWWESKSYEEQPVDGKYGWIVVTAGCFMLMFSMGCVNSYGSYQTYYHAHQFPEEDMSTLAWIGTLQFAVMNAVGIPAGILCERLDSRLVTFLGGIIMGVSLIIASFCDSAVWKLILTQGIAFSLGASLVFIPATSIPSQWFVKYRPLAIGIVVAGSGIGGLWLTPATDSMIKNLGTGWSLRITGIIIIAVNSVSSIFMRNRLKVQSRDKVVDFGLLRDIRFMFIFAGSICATTGYFTPFFDMPTYAAKVVHMEENLASNLVTIINAASTAGRVLTGQIAVILGNINALVLCMCIAALSLLVLWLPFETPGTVIACTIIYGFFCGGFISLLPVIIANLWGVNRIATIIGLLYIANFIGTLCGAPSSSAILDNIGHGTNFRPTIAFSGCFMAAAFLMFCCLRIAASRDFKKRI</sequence>
<dbReference type="PANTHER" id="PTHR11360">
    <property type="entry name" value="MONOCARBOXYLATE TRANSPORTER"/>
    <property type="match status" value="1"/>
</dbReference>
<dbReference type="RefSeq" id="XP_040739837.1">
    <property type="nucleotide sequence ID" value="XM_040884848.1"/>
</dbReference>
<feature type="transmembrane region" description="Helical" evidence="4">
    <location>
        <begin position="427"/>
        <end position="449"/>
    </location>
</feature>
<dbReference type="GO" id="GO:0022857">
    <property type="term" value="F:transmembrane transporter activity"/>
    <property type="evidence" value="ECO:0007669"/>
    <property type="project" value="InterPro"/>
</dbReference>
<evidence type="ECO:0000256" key="3">
    <source>
        <dbReference type="SAM" id="MobiDB-lite"/>
    </source>
</evidence>